<protein>
    <submittedName>
        <fullName evidence="2">Metallophosphatase family protein</fullName>
    </submittedName>
</protein>
<dbReference type="Proteomes" id="UP001166293">
    <property type="component" value="Unassembled WGS sequence"/>
</dbReference>
<dbReference type="RefSeq" id="WP_217779177.1">
    <property type="nucleotide sequence ID" value="NZ_JAHRWL010000002.1"/>
</dbReference>
<comment type="caution">
    <text evidence="2">The sequence shown here is derived from an EMBL/GenBank/DDBJ whole genome shotgun (WGS) entry which is preliminary data.</text>
</comment>
<gene>
    <name evidence="2" type="ORF">KUH32_13745</name>
</gene>
<reference evidence="2" key="1">
    <citation type="submission" date="2021-06" db="EMBL/GenBank/DDBJ databases">
        <title>Thalassococcus sp. CAU 1522 isolated from sea sand, Republic of Korea.</title>
        <authorList>
            <person name="Kim W."/>
        </authorList>
    </citation>
    <scope>NUCLEOTIDE SEQUENCE</scope>
    <source>
        <strain evidence="2">CAU 1522</strain>
    </source>
</reference>
<keyword evidence="3" id="KW-1185">Reference proteome</keyword>
<feature type="domain" description="Calcineurin-like phosphoesterase" evidence="1">
    <location>
        <begin position="41"/>
        <end position="215"/>
    </location>
</feature>
<evidence type="ECO:0000313" key="2">
    <source>
        <dbReference type="EMBL" id="MBV2360825.1"/>
    </source>
</evidence>
<dbReference type="EMBL" id="JAHRWL010000002">
    <property type="protein sequence ID" value="MBV2360825.1"/>
    <property type="molecule type" value="Genomic_DNA"/>
</dbReference>
<evidence type="ECO:0000259" key="1">
    <source>
        <dbReference type="Pfam" id="PF12850"/>
    </source>
</evidence>
<dbReference type="Pfam" id="PF12850">
    <property type="entry name" value="Metallophos_2"/>
    <property type="match status" value="1"/>
</dbReference>
<accession>A0ABS6NBB5</accession>
<evidence type="ECO:0000313" key="3">
    <source>
        <dbReference type="Proteomes" id="UP001166293"/>
    </source>
</evidence>
<organism evidence="2 3">
    <name type="scientific">Thalassococcus arenae</name>
    <dbReference type="NCBI Taxonomy" id="2851652"/>
    <lineage>
        <taxon>Bacteria</taxon>
        <taxon>Pseudomonadati</taxon>
        <taxon>Pseudomonadota</taxon>
        <taxon>Alphaproteobacteria</taxon>
        <taxon>Rhodobacterales</taxon>
        <taxon>Roseobacteraceae</taxon>
        <taxon>Thalassococcus</taxon>
    </lineage>
</organism>
<name>A0ABS6NBB5_9RHOB</name>
<sequence>MRIAELGAVADRALVFGGVYSNRQALAALRARAGALGVGRGDVVCTGDVVAYGADPLGCVAAMRDWDVACIAGNVEKQLGTGAGDCGCGFAEGTVCDRLSAGWFGFADAACGAAQRGWMAALPDLVRFDWRGRRCVALHGGVSDVARFLWPASPEAEFLEELSLVRSLCGDIDVVFAGHCGVAFQRAIDGVLWVNAGAIGLPPDDGRAQTRFALLHGDGRITLERLDYDHRAARAAMVAAGLVQGYHDALVSGRWPSSDVLPPVMRNQSRASG</sequence>
<proteinExistence type="predicted"/>
<dbReference type="InterPro" id="IPR024654">
    <property type="entry name" value="Calcineurin-like_PHP_lpxH"/>
</dbReference>